<gene>
    <name evidence="1" type="ORF">TR51_06760</name>
</gene>
<sequence>MSEHATGYYYVDTLRTLRDSTPIWGIRLPDGTWRTVMGMPDFYVRRSSADLAATQLNEANNLTDQASP</sequence>
<organism evidence="1 2">
    <name type="scientific">Kitasatospora griseola</name>
    <name type="common">Streptomyces griseolosporeus</name>
    <dbReference type="NCBI Taxonomy" id="2064"/>
    <lineage>
        <taxon>Bacteria</taxon>
        <taxon>Bacillati</taxon>
        <taxon>Actinomycetota</taxon>
        <taxon>Actinomycetes</taxon>
        <taxon>Kitasatosporales</taxon>
        <taxon>Streptomycetaceae</taxon>
        <taxon>Kitasatospora</taxon>
    </lineage>
</organism>
<dbReference type="Proteomes" id="UP000032066">
    <property type="component" value="Unassembled WGS sequence"/>
</dbReference>
<accession>A0A0D0PXC5</accession>
<dbReference type="EMBL" id="JXZB01000001">
    <property type="protein sequence ID" value="KIQ67074.1"/>
    <property type="molecule type" value="Genomic_DNA"/>
</dbReference>
<proteinExistence type="predicted"/>
<evidence type="ECO:0000313" key="1">
    <source>
        <dbReference type="EMBL" id="KIQ67074.1"/>
    </source>
</evidence>
<protein>
    <submittedName>
        <fullName evidence="1">Uncharacterized protein</fullName>
    </submittedName>
</protein>
<reference evidence="1 2" key="1">
    <citation type="submission" date="2015-02" db="EMBL/GenBank/DDBJ databases">
        <title>Draft genome sequence of Kitasatospora griseola MF730-N6, a bafilomycin, terpentecin and satosporin producer.</title>
        <authorList>
            <person name="Arens J.C."/>
            <person name="Haltli B."/>
            <person name="Kerr R.G."/>
        </authorList>
    </citation>
    <scope>NUCLEOTIDE SEQUENCE [LARGE SCALE GENOMIC DNA]</scope>
    <source>
        <strain evidence="1 2">MF730-N6</strain>
    </source>
</reference>
<dbReference type="STRING" id="2064.TR51_06760"/>
<dbReference type="OrthoDB" id="9928815at2"/>
<dbReference type="AlphaFoldDB" id="A0A0D0PXC5"/>
<keyword evidence="2" id="KW-1185">Reference proteome</keyword>
<evidence type="ECO:0000313" key="2">
    <source>
        <dbReference type="Proteomes" id="UP000032066"/>
    </source>
</evidence>
<name>A0A0D0PXC5_KITGR</name>
<comment type="caution">
    <text evidence="1">The sequence shown here is derived from an EMBL/GenBank/DDBJ whole genome shotgun (WGS) entry which is preliminary data.</text>
</comment>
<dbReference type="PATRIC" id="fig|2064.6.peg.1483"/>
<dbReference type="RefSeq" id="WP_043908872.1">
    <property type="nucleotide sequence ID" value="NZ_JXZB01000001.1"/>
</dbReference>